<organism evidence="1 2">
    <name type="scientific">Deinococcus peraridilitoris (strain DSM 19664 / LMG 22246 / CIP 109416 / KR-200)</name>
    <dbReference type="NCBI Taxonomy" id="937777"/>
    <lineage>
        <taxon>Bacteria</taxon>
        <taxon>Thermotogati</taxon>
        <taxon>Deinococcota</taxon>
        <taxon>Deinococci</taxon>
        <taxon>Deinococcales</taxon>
        <taxon>Deinococcaceae</taxon>
        <taxon>Deinococcus</taxon>
    </lineage>
</organism>
<dbReference type="InterPro" id="IPR024305">
    <property type="entry name" value="ssDNA-bd_DdrB-like"/>
</dbReference>
<dbReference type="Proteomes" id="UP000010467">
    <property type="component" value="Chromosome"/>
</dbReference>
<keyword evidence="2" id="KW-1185">Reference proteome</keyword>
<reference evidence="2" key="1">
    <citation type="submission" date="2012-03" db="EMBL/GenBank/DDBJ databases">
        <title>Complete sequence of chromosome of Deinococcus peraridilitoris DSM 19664.</title>
        <authorList>
            <person name="Lucas S."/>
            <person name="Copeland A."/>
            <person name="Lapidus A."/>
            <person name="Glavina del Rio T."/>
            <person name="Dalin E."/>
            <person name="Tice H."/>
            <person name="Bruce D."/>
            <person name="Goodwin L."/>
            <person name="Pitluck S."/>
            <person name="Peters L."/>
            <person name="Mikhailova N."/>
            <person name="Lu M."/>
            <person name="Kyrpides N."/>
            <person name="Mavromatis K."/>
            <person name="Ivanova N."/>
            <person name="Brettin T."/>
            <person name="Detter J.C."/>
            <person name="Han C."/>
            <person name="Larimer F."/>
            <person name="Land M."/>
            <person name="Hauser L."/>
            <person name="Markowitz V."/>
            <person name="Cheng J.-F."/>
            <person name="Hugenholtz P."/>
            <person name="Woyke T."/>
            <person name="Wu D."/>
            <person name="Pukall R."/>
            <person name="Steenblock K."/>
            <person name="Brambilla E."/>
            <person name="Klenk H.-P."/>
            <person name="Eisen J.A."/>
        </authorList>
    </citation>
    <scope>NUCLEOTIDE SEQUENCE [LARGE SCALE GENOMIC DNA]</scope>
    <source>
        <strain evidence="2">DSM 19664 / LMG 22246 / CIP 109416 / KR-200</strain>
    </source>
</reference>
<dbReference type="RefSeq" id="WP_015235323.1">
    <property type="nucleotide sequence ID" value="NC_019793.1"/>
</dbReference>
<dbReference type="KEGG" id="dpd:Deipe_1474"/>
<dbReference type="AlphaFoldDB" id="L0A1X9"/>
<name>L0A1X9_DEIPD</name>
<dbReference type="HOGENOM" id="CLU_1159597_0_0_0"/>
<dbReference type="PATRIC" id="fig|937777.3.peg.1479"/>
<accession>L0A1X9</accession>
<dbReference type="eggNOG" id="ENOG50337A5">
    <property type="taxonomic scope" value="Bacteria"/>
</dbReference>
<evidence type="ECO:0000313" key="1">
    <source>
        <dbReference type="EMBL" id="AFZ67015.1"/>
    </source>
</evidence>
<protein>
    <submittedName>
        <fullName evidence="1">Uncharacterized protein</fullName>
    </submittedName>
</protein>
<dbReference type="Pfam" id="PF12747">
    <property type="entry name" value="DdrB"/>
    <property type="match status" value="1"/>
</dbReference>
<gene>
    <name evidence="1" type="ordered locus">Deipe_1474</name>
</gene>
<dbReference type="EMBL" id="CP003382">
    <property type="protein sequence ID" value="AFZ67015.1"/>
    <property type="molecule type" value="Genomic_DNA"/>
</dbReference>
<dbReference type="STRING" id="937777.Deipe_1474"/>
<sequence length="239" mass="26012">MSGQLHLTGPLGEQITVAFEEGGQFRALAQWGAQGYHSGEIPAGGFQLPLENESDFHWALLGGRKFTSDDGDACVWCRGHVWKRRELAAVDTRKMRLPAAVKYSRGAKPTDPPHLVETGEGDIGYVALAVFRGGRRDERFALPGRASQKAPPVEPPSIPSARPVPHLNHVEEGAQWQDLQGTADVEGNRDELTEQLLDALGKKGLARDAYRRDVLGKLDISELQKRHAQALVAGNGGRS</sequence>
<proteinExistence type="predicted"/>
<evidence type="ECO:0000313" key="2">
    <source>
        <dbReference type="Proteomes" id="UP000010467"/>
    </source>
</evidence>